<dbReference type="EMBL" id="WEKV01000016">
    <property type="protein sequence ID" value="KAB7783500.1"/>
    <property type="molecule type" value="Genomic_DNA"/>
</dbReference>
<dbReference type="Proteomes" id="UP000469949">
    <property type="component" value="Unassembled WGS sequence"/>
</dbReference>
<comment type="caution">
    <text evidence="1">The sequence shown here is derived from an EMBL/GenBank/DDBJ whole genome shotgun (WGS) entry which is preliminary data.</text>
</comment>
<evidence type="ECO:0000313" key="1">
    <source>
        <dbReference type="EMBL" id="KAB7783500.1"/>
    </source>
</evidence>
<evidence type="ECO:0000313" key="2">
    <source>
        <dbReference type="Proteomes" id="UP000469949"/>
    </source>
</evidence>
<proteinExistence type="predicted"/>
<reference evidence="1 2" key="1">
    <citation type="submission" date="2019-10" db="EMBL/GenBank/DDBJ databases">
        <title>Draft Genome Sequence of the Caffeine Degrading Methylotroph Methylorubrum populi PINKEL.</title>
        <authorList>
            <person name="Dawson S.C."/>
            <person name="Zhang X."/>
            <person name="Wright M.E."/>
            <person name="Sharma G."/>
            <person name="Langner J.T."/>
            <person name="Ditty J.L."/>
            <person name="Subuyuj G.A."/>
        </authorList>
    </citation>
    <scope>NUCLEOTIDE SEQUENCE [LARGE SCALE GENOMIC DNA]</scope>
    <source>
        <strain evidence="1 2">Pinkel</strain>
    </source>
</reference>
<name>A0A833J2S5_9HYPH</name>
<accession>A0A833J2S5</accession>
<gene>
    <name evidence="1" type="ORF">F8B43_4062</name>
</gene>
<dbReference type="AlphaFoldDB" id="A0A833J2S5"/>
<sequence length="105" mass="11737">MKWGRIMSWLFRRPPELADPGRFDAVLAQNIEAQQRAAEAAEGVAQAADESREHVEAVASAFNARTAARVRHRTHEPPTSGPRAVVNAAIEQMRERAHRAEEKSR</sequence>
<protein>
    <submittedName>
        <fullName evidence="1">Uncharacterized protein</fullName>
    </submittedName>
</protein>
<organism evidence="1 2">
    <name type="scientific">Methylorubrum populi</name>
    <dbReference type="NCBI Taxonomy" id="223967"/>
    <lineage>
        <taxon>Bacteria</taxon>
        <taxon>Pseudomonadati</taxon>
        <taxon>Pseudomonadota</taxon>
        <taxon>Alphaproteobacteria</taxon>
        <taxon>Hyphomicrobiales</taxon>
        <taxon>Methylobacteriaceae</taxon>
        <taxon>Methylorubrum</taxon>
    </lineage>
</organism>